<proteinExistence type="predicted"/>
<gene>
    <name evidence="2" type="ORF">GS399_17850</name>
</gene>
<organism evidence="2 3">
    <name type="scientific">Hufsiella arboris</name>
    <dbReference type="NCBI Taxonomy" id="2695275"/>
    <lineage>
        <taxon>Bacteria</taxon>
        <taxon>Pseudomonadati</taxon>
        <taxon>Bacteroidota</taxon>
        <taxon>Sphingobacteriia</taxon>
        <taxon>Sphingobacteriales</taxon>
        <taxon>Sphingobacteriaceae</taxon>
        <taxon>Hufsiella</taxon>
    </lineage>
</organism>
<dbReference type="EMBL" id="WVHT01000010">
    <property type="protein sequence ID" value="MXV52840.1"/>
    <property type="molecule type" value="Genomic_DNA"/>
</dbReference>
<protein>
    <submittedName>
        <fullName evidence="2">Uncharacterized protein</fullName>
    </submittedName>
</protein>
<keyword evidence="1" id="KW-0732">Signal</keyword>
<evidence type="ECO:0000256" key="1">
    <source>
        <dbReference type="SAM" id="SignalP"/>
    </source>
</evidence>
<comment type="caution">
    <text evidence="2">The sequence shown here is derived from an EMBL/GenBank/DDBJ whole genome shotgun (WGS) entry which is preliminary data.</text>
</comment>
<dbReference type="AlphaFoldDB" id="A0A7K1YEL2"/>
<feature type="chain" id="PRO_5029811981" evidence="1">
    <location>
        <begin position="23"/>
        <end position="128"/>
    </location>
</feature>
<accession>A0A7K1YEL2</accession>
<feature type="signal peptide" evidence="1">
    <location>
        <begin position="1"/>
        <end position="22"/>
    </location>
</feature>
<sequence>MKRFLSVFILFFLVLLSEKGFSQTPPPAPDGYVYYASFVDGNPCDGTGTGCTYYTYRKRVGASWSYMDIVADCPPSGYHNTNADADGTPTGPANFEPCPETSVPLDNYIYILVVIAAGFGFYKLKRII</sequence>
<dbReference type="RefSeq" id="WP_160846017.1">
    <property type="nucleotide sequence ID" value="NZ_WVHT01000010.1"/>
</dbReference>
<evidence type="ECO:0000313" key="3">
    <source>
        <dbReference type="Proteomes" id="UP000466586"/>
    </source>
</evidence>
<keyword evidence="3" id="KW-1185">Reference proteome</keyword>
<reference evidence="2 3" key="1">
    <citation type="submission" date="2019-11" db="EMBL/GenBank/DDBJ databases">
        <title>Pedobacter sp. HMF7647 Genome sequencing and assembly.</title>
        <authorList>
            <person name="Kang H."/>
            <person name="Kim H."/>
            <person name="Joh K."/>
        </authorList>
    </citation>
    <scope>NUCLEOTIDE SEQUENCE [LARGE SCALE GENOMIC DNA]</scope>
    <source>
        <strain evidence="2 3">HMF7647</strain>
    </source>
</reference>
<name>A0A7K1YEL2_9SPHI</name>
<dbReference type="Proteomes" id="UP000466586">
    <property type="component" value="Unassembled WGS sequence"/>
</dbReference>
<evidence type="ECO:0000313" key="2">
    <source>
        <dbReference type="EMBL" id="MXV52840.1"/>
    </source>
</evidence>